<comment type="catalytic activity">
    <reaction evidence="1">
        <text>a uridine in RNA = a pseudouridine in RNA</text>
        <dbReference type="Rhea" id="RHEA:48348"/>
        <dbReference type="Rhea" id="RHEA-COMP:12068"/>
        <dbReference type="Rhea" id="RHEA-COMP:12069"/>
        <dbReference type="ChEBI" id="CHEBI:65314"/>
        <dbReference type="ChEBI" id="CHEBI:65315"/>
    </reaction>
</comment>
<feature type="domain" description="RNA-binding S4" evidence="7">
    <location>
        <begin position="8"/>
        <end position="65"/>
    </location>
</feature>
<evidence type="ECO:0000313" key="9">
    <source>
        <dbReference type="Proteomes" id="UP000736856"/>
    </source>
</evidence>
<evidence type="ECO:0000259" key="7">
    <source>
        <dbReference type="SMART" id="SM00363"/>
    </source>
</evidence>
<dbReference type="Gene3D" id="3.30.70.1560">
    <property type="entry name" value="Alpha-L RNA-binding motif"/>
    <property type="match status" value="1"/>
</dbReference>
<dbReference type="InterPro" id="IPR000748">
    <property type="entry name" value="PsdUridine_synth_RsuA/RluB/E/F"/>
</dbReference>
<dbReference type="Gene3D" id="3.10.290.10">
    <property type="entry name" value="RNA-binding S4 domain"/>
    <property type="match status" value="1"/>
</dbReference>
<dbReference type="GO" id="GO:0120159">
    <property type="term" value="F:rRNA pseudouridine synthase activity"/>
    <property type="evidence" value="ECO:0007669"/>
    <property type="project" value="UniProtKB-ARBA"/>
</dbReference>
<accession>A0A937AJG1</accession>
<dbReference type="Pfam" id="PF00849">
    <property type="entry name" value="PseudoU_synth_2"/>
    <property type="match status" value="1"/>
</dbReference>
<dbReference type="Gene3D" id="3.30.70.580">
    <property type="entry name" value="Pseudouridine synthase I, catalytic domain, N-terminal subdomain"/>
    <property type="match status" value="1"/>
</dbReference>
<proteinExistence type="inferred from homology"/>
<dbReference type="InterPro" id="IPR018496">
    <property type="entry name" value="PsdUridine_synth_RsuA/RluB_CS"/>
</dbReference>
<dbReference type="GO" id="GO:0003723">
    <property type="term" value="F:RNA binding"/>
    <property type="evidence" value="ECO:0007669"/>
    <property type="project" value="UniProtKB-KW"/>
</dbReference>
<evidence type="ECO:0000256" key="6">
    <source>
        <dbReference type="RuleBase" id="RU003887"/>
    </source>
</evidence>
<dbReference type="InterPro" id="IPR050343">
    <property type="entry name" value="RsuA_PseudoU_synthase"/>
</dbReference>
<protein>
    <recommendedName>
        <fullName evidence="6">Pseudouridine synthase</fullName>
        <ecNumber evidence="6">5.4.99.-</ecNumber>
    </recommendedName>
</protein>
<evidence type="ECO:0000256" key="3">
    <source>
        <dbReference type="ARBA" id="ARBA00022884"/>
    </source>
</evidence>
<dbReference type="SUPFAM" id="SSF55174">
    <property type="entry name" value="Alpha-L RNA-binding motif"/>
    <property type="match status" value="1"/>
</dbReference>
<dbReference type="Pfam" id="PF01479">
    <property type="entry name" value="S4"/>
    <property type="match status" value="1"/>
</dbReference>
<dbReference type="EMBL" id="SEOL01000001">
    <property type="protein sequence ID" value="MBL0848596.1"/>
    <property type="molecule type" value="Genomic_DNA"/>
</dbReference>
<dbReference type="InterPro" id="IPR042092">
    <property type="entry name" value="PsdUridine_s_RsuA/RluB/E/F_cat"/>
</dbReference>
<dbReference type="PROSITE" id="PS01149">
    <property type="entry name" value="PSI_RSU"/>
    <property type="match status" value="1"/>
</dbReference>
<name>A0A937AJG1_9HYPH</name>
<dbReference type="PROSITE" id="PS50889">
    <property type="entry name" value="S4"/>
    <property type="match status" value="1"/>
</dbReference>
<evidence type="ECO:0000256" key="5">
    <source>
        <dbReference type="PROSITE-ProRule" id="PRU00182"/>
    </source>
</evidence>
<dbReference type="SMART" id="SM00363">
    <property type="entry name" value="S4"/>
    <property type="match status" value="1"/>
</dbReference>
<dbReference type="AlphaFoldDB" id="A0A937AJG1"/>
<gene>
    <name evidence="8" type="ORF">EU981_00605</name>
</gene>
<dbReference type="Proteomes" id="UP000736856">
    <property type="component" value="Unassembled WGS sequence"/>
</dbReference>
<evidence type="ECO:0000256" key="4">
    <source>
        <dbReference type="ARBA" id="ARBA00023235"/>
    </source>
</evidence>
<dbReference type="InterPro" id="IPR020103">
    <property type="entry name" value="PsdUridine_synth_cat_dom_sf"/>
</dbReference>
<keyword evidence="4 6" id="KW-0413">Isomerase</keyword>
<dbReference type="InterPro" id="IPR002942">
    <property type="entry name" value="S4_RNA-bd"/>
</dbReference>
<evidence type="ECO:0000313" key="8">
    <source>
        <dbReference type="EMBL" id="MBL0848596.1"/>
    </source>
</evidence>
<dbReference type="EC" id="5.4.99.-" evidence="6"/>
<evidence type="ECO:0000256" key="2">
    <source>
        <dbReference type="ARBA" id="ARBA00008348"/>
    </source>
</evidence>
<dbReference type="InterPro" id="IPR020094">
    <property type="entry name" value="TruA/RsuA/RluB/E/F_N"/>
</dbReference>
<organism evidence="8 9">
    <name type="scientific">Candidatus Liberibacter ctenarytainae</name>
    <dbReference type="NCBI Taxonomy" id="2020335"/>
    <lineage>
        <taxon>Bacteria</taxon>
        <taxon>Pseudomonadati</taxon>
        <taxon>Pseudomonadota</taxon>
        <taxon>Alphaproteobacteria</taxon>
        <taxon>Hyphomicrobiales</taxon>
        <taxon>Rhizobiaceae</taxon>
        <taxon>Liberibacter</taxon>
    </lineage>
</organism>
<dbReference type="PANTHER" id="PTHR47683:SF3">
    <property type="entry name" value="RIBOSOMAL LARGE SUBUNIT PSEUDOURIDINE SYNTHASE B"/>
    <property type="match status" value="1"/>
</dbReference>
<dbReference type="InterPro" id="IPR006145">
    <property type="entry name" value="PsdUridine_synth_RsuA/RluA"/>
</dbReference>
<keyword evidence="3 5" id="KW-0694">RNA-binding</keyword>
<dbReference type="NCBIfam" id="TIGR00093">
    <property type="entry name" value="pseudouridine synthase"/>
    <property type="match status" value="1"/>
</dbReference>
<dbReference type="PANTHER" id="PTHR47683">
    <property type="entry name" value="PSEUDOURIDINE SYNTHASE FAMILY PROTEIN-RELATED"/>
    <property type="match status" value="1"/>
</dbReference>
<reference evidence="8" key="1">
    <citation type="submission" date="2019-02" db="EMBL/GenBank/DDBJ databases">
        <title>A novel Candidatus Liberibacter species associated with the New Zealand native fuchsia psyllid, Ctenarytaina fuchsiae.</title>
        <authorList>
            <person name="Thompson S.M."/>
            <person name="Jorgensen N."/>
            <person name="David C."/>
            <person name="Bulman S.R."/>
            <person name="Smith G.R."/>
        </authorList>
    </citation>
    <scope>NUCLEOTIDE SEQUENCE</scope>
    <source>
        <strain evidence="8">Oxford</strain>
    </source>
</reference>
<dbReference type="CDD" id="cd00165">
    <property type="entry name" value="S4"/>
    <property type="match status" value="1"/>
</dbReference>
<dbReference type="GO" id="GO:0000455">
    <property type="term" value="P:enzyme-directed rRNA pseudouridine synthesis"/>
    <property type="evidence" value="ECO:0007669"/>
    <property type="project" value="UniProtKB-ARBA"/>
</dbReference>
<dbReference type="InterPro" id="IPR036986">
    <property type="entry name" value="S4_RNA-bd_sf"/>
</dbReference>
<comment type="caution">
    <text evidence="8">The sequence shown here is derived from an EMBL/GenBank/DDBJ whole genome shotgun (WGS) entry which is preliminary data.</text>
</comment>
<evidence type="ECO:0000256" key="1">
    <source>
        <dbReference type="ARBA" id="ARBA00000073"/>
    </source>
</evidence>
<sequence>MQENSPPERVSKVIARAGIASRREVERMIAQKRVKVNGVCLERAAVNVTASDYIEVDDQPLRKAERTRLWLYCKPTGLVTTHVDPEGRPTVFENLPVSIPRVISIGRLDINTEGLLLLTNDGGLARILELPSTNWLRVYRVRVYGNVDQSKIDSLKEGIVVQGICYREIQARIDSQKGSNFWLTVGLREGKNREIKKVFESLNWKVSRLIRISYGPFQLGELLEGDVREVSGKVLREQLGLKLLKEAKINFDMPIYSSQKLIQDNPCATIREIDKSAYISTEANNRKMDSADKKEHPFMQSNKKERPFMQRRNRSSNVWMASGIHAPLHDREESHNRRENGINAKKGKFFHKKGKNLLNKKINHKV</sequence>
<dbReference type="SUPFAM" id="SSF55120">
    <property type="entry name" value="Pseudouridine synthase"/>
    <property type="match status" value="1"/>
</dbReference>
<comment type="similarity">
    <text evidence="2 6">Belongs to the pseudouridine synthase RsuA family.</text>
</comment>